<dbReference type="EMBL" id="JAAIUW010000010">
    <property type="protein sequence ID" value="KAF7812950.1"/>
    <property type="molecule type" value="Genomic_DNA"/>
</dbReference>
<dbReference type="AlphaFoldDB" id="A0A834SZG5"/>
<comment type="caution">
    <text evidence="1">The sequence shown here is derived from an EMBL/GenBank/DDBJ whole genome shotgun (WGS) entry which is preliminary data.</text>
</comment>
<reference evidence="1" key="1">
    <citation type="submission" date="2020-09" db="EMBL/GenBank/DDBJ databases">
        <title>Genome-Enabled Discovery of Anthraquinone Biosynthesis in Senna tora.</title>
        <authorList>
            <person name="Kang S.-H."/>
            <person name="Pandey R.P."/>
            <person name="Lee C.-M."/>
            <person name="Sim J.-S."/>
            <person name="Jeong J.-T."/>
            <person name="Choi B.-S."/>
            <person name="Jung M."/>
            <person name="Ginzburg D."/>
            <person name="Zhao K."/>
            <person name="Won S.Y."/>
            <person name="Oh T.-J."/>
            <person name="Yu Y."/>
            <person name="Kim N.-H."/>
            <person name="Lee O.R."/>
            <person name="Lee T.-H."/>
            <person name="Bashyal P."/>
            <person name="Kim T.-S."/>
            <person name="Lee W.-H."/>
            <person name="Kawkins C."/>
            <person name="Kim C.-K."/>
            <person name="Kim J.S."/>
            <person name="Ahn B.O."/>
            <person name="Rhee S.Y."/>
            <person name="Sohng J.K."/>
        </authorList>
    </citation>
    <scope>NUCLEOTIDE SEQUENCE</scope>
    <source>
        <tissue evidence="1">Leaf</tissue>
    </source>
</reference>
<sequence length="47" mass="5233">MLERVLSLRRSALYADDAVADKVGDDARPQRMEGPEEPALILLLLPK</sequence>
<evidence type="ECO:0000313" key="2">
    <source>
        <dbReference type="Proteomes" id="UP000634136"/>
    </source>
</evidence>
<gene>
    <name evidence="1" type="ORF">G2W53_033926</name>
</gene>
<proteinExistence type="predicted"/>
<keyword evidence="2" id="KW-1185">Reference proteome</keyword>
<organism evidence="1 2">
    <name type="scientific">Senna tora</name>
    <dbReference type="NCBI Taxonomy" id="362788"/>
    <lineage>
        <taxon>Eukaryota</taxon>
        <taxon>Viridiplantae</taxon>
        <taxon>Streptophyta</taxon>
        <taxon>Embryophyta</taxon>
        <taxon>Tracheophyta</taxon>
        <taxon>Spermatophyta</taxon>
        <taxon>Magnoliopsida</taxon>
        <taxon>eudicotyledons</taxon>
        <taxon>Gunneridae</taxon>
        <taxon>Pentapetalae</taxon>
        <taxon>rosids</taxon>
        <taxon>fabids</taxon>
        <taxon>Fabales</taxon>
        <taxon>Fabaceae</taxon>
        <taxon>Caesalpinioideae</taxon>
        <taxon>Cassia clade</taxon>
        <taxon>Senna</taxon>
    </lineage>
</organism>
<evidence type="ECO:0000313" key="1">
    <source>
        <dbReference type="EMBL" id="KAF7812950.1"/>
    </source>
</evidence>
<protein>
    <submittedName>
        <fullName evidence="1">Uncharacterized protein</fullName>
    </submittedName>
</protein>
<accession>A0A834SZG5</accession>
<name>A0A834SZG5_9FABA</name>
<dbReference type="Proteomes" id="UP000634136">
    <property type="component" value="Unassembled WGS sequence"/>
</dbReference>